<dbReference type="Gene3D" id="2.30.110.10">
    <property type="entry name" value="Electron Transport, Fmn-binding Protein, Chain A"/>
    <property type="match status" value="1"/>
</dbReference>
<evidence type="ECO:0000313" key="3">
    <source>
        <dbReference type="EMBL" id="MFC4128010.1"/>
    </source>
</evidence>
<proteinExistence type="predicted"/>
<evidence type="ECO:0000256" key="1">
    <source>
        <dbReference type="SAM" id="MobiDB-lite"/>
    </source>
</evidence>
<dbReference type="Proteomes" id="UP001595767">
    <property type="component" value="Unassembled WGS sequence"/>
</dbReference>
<dbReference type="RefSeq" id="WP_378553730.1">
    <property type="nucleotide sequence ID" value="NZ_JBHSBA010000015.1"/>
</dbReference>
<evidence type="ECO:0000313" key="4">
    <source>
        <dbReference type="Proteomes" id="UP001595767"/>
    </source>
</evidence>
<reference evidence="4" key="1">
    <citation type="journal article" date="2019" name="Int. J. Syst. Evol. Microbiol.">
        <title>The Global Catalogue of Microorganisms (GCM) 10K type strain sequencing project: providing services to taxonomists for standard genome sequencing and annotation.</title>
        <authorList>
            <consortium name="The Broad Institute Genomics Platform"/>
            <consortium name="The Broad Institute Genome Sequencing Center for Infectious Disease"/>
            <person name="Wu L."/>
            <person name="Ma J."/>
        </authorList>
    </citation>
    <scope>NUCLEOTIDE SEQUENCE [LARGE SCALE GENOMIC DNA]</scope>
    <source>
        <strain evidence="4">CGMCC 4.7204</strain>
    </source>
</reference>
<protein>
    <submittedName>
        <fullName evidence="3">Pyridoxamine 5'-phosphate oxidase family protein</fullName>
    </submittedName>
</protein>
<dbReference type="SUPFAM" id="SSF50475">
    <property type="entry name" value="FMN-binding split barrel"/>
    <property type="match status" value="1"/>
</dbReference>
<gene>
    <name evidence="3" type="ORF">ACFOW8_24085</name>
</gene>
<comment type="caution">
    <text evidence="3">The sequence shown here is derived from an EMBL/GenBank/DDBJ whole genome shotgun (WGS) entry which is preliminary data.</text>
</comment>
<name>A0ABV8LAY1_9NOCA</name>
<dbReference type="PANTHER" id="PTHR39336">
    <property type="entry name" value="PYRIDOXAMINE PHOSPHATE OXIDASE FAMILY PROTEIN (AFU_ORTHOLOGUE AFUA_6G11440)"/>
    <property type="match status" value="1"/>
</dbReference>
<feature type="domain" description="Pyridoxamine 5'-phosphate oxidase N-terminal" evidence="2">
    <location>
        <begin position="8"/>
        <end position="108"/>
    </location>
</feature>
<keyword evidence="4" id="KW-1185">Reference proteome</keyword>
<sequence>MAKVFDRIDDKLRAFIGDQPMFFVGTAPSSGGHVNVSPKGYRDTFAVVDDHTIAYLDLFGSGSETIAHLRDNGRITVMFCSFGRVARILRLFGAGRVVRPDDAEFATLAGHFGTGHTGVRAIVTISVDRIADSCGWSVPQLDLVAERSVLDEAHTRRTDADFARRIAGDNAVSIDGLPALEPDHPLPSQVSREPAPGPRTR</sequence>
<evidence type="ECO:0000259" key="2">
    <source>
        <dbReference type="Pfam" id="PF01243"/>
    </source>
</evidence>
<accession>A0ABV8LAY1</accession>
<dbReference type="InterPro" id="IPR011576">
    <property type="entry name" value="Pyridox_Oxase_N"/>
</dbReference>
<feature type="region of interest" description="Disordered" evidence="1">
    <location>
        <begin position="174"/>
        <end position="201"/>
    </location>
</feature>
<dbReference type="Pfam" id="PF01243">
    <property type="entry name" value="PNPOx_N"/>
    <property type="match status" value="1"/>
</dbReference>
<dbReference type="PANTHER" id="PTHR39336:SF1">
    <property type="entry name" value="PYRIDOXAMINE PHOSPHATE OXIDASE FAMILY PROTEIN (AFU_ORTHOLOGUE AFUA_6G11440)"/>
    <property type="match status" value="1"/>
</dbReference>
<dbReference type="EMBL" id="JBHSBA010000015">
    <property type="protein sequence ID" value="MFC4128010.1"/>
    <property type="molecule type" value="Genomic_DNA"/>
</dbReference>
<dbReference type="InterPro" id="IPR012349">
    <property type="entry name" value="Split_barrel_FMN-bd"/>
</dbReference>
<organism evidence="3 4">
    <name type="scientific">Nocardia rhizosphaerae</name>
    <dbReference type="NCBI Taxonomy" id="1691571"/>
    <lineage>
        <taxon>Bacteria</taxon>
        <taxon>Bacillati</taxon>
        <taxon>Actinomycetota</taxon>
        <taxon>Actinomycetes</taxon>
        <taxon>Mycobacteriales</taxon>
        <taxon>Nocardiaceae</taxon>
        <taxon>Nocardia</taxon>
    </lineage>
</organism>